<dbReference type="Proteomes" id="UP000064189">
    <property type="component" value="Unassembled WGS sequence"/>
</dbReference>
<feature type="transmembrane region" description="Helical" evidence="8">
    <location>
        <begin position="280"/>
        <end position="303"/>
    </location>
</feature>
<feature type="transmembrane region" description="Helical" evidence="8">
    <location>
        <begin position="120"/>
        <end position="141"/>
    </location>
</feature>
<evidence type="ECO:0000256" key="8">
    <source>
        <dbReference type="SAM" id="Phobius"/>
    </source>
</evidence>
<name>A0A120GQT3_9BACI</name>
<feature type="transmembrane region" description="Helical" evidence="8">
    <location>
        <begin position="309"/>
        <end position="326"/>
    </location>
</feature>
<dbReference type="CDD" id="cd06550">
    <property type="entry name" value="TM_ABC_iron-siderophores_like"/>
    <property type="match status" value="1"/>
</dbReference>
<keyword evidence="5 8" id="KW-0812">Transmembrane</keyword>
<keyword evidence="6 8" id="KW-1133">Transmembrane helix</keyword>
<dbReference type="Gene3D" id="1.10.3470.10">
    <property type="entry name" value="ABC transporter involved in vitamin B12 uptake, BtuC"/>
    <property type="match status" value="1"/>
</dbReference>
<evidence type="ECO:0000256" key="5">
    <source>
        <dbReference type="ARBA" id="ARBA00022692"/>
    </source>
</evidence>
<feature type="transmembrane region" description="Helical" evidence="8">
    <location>
        <begin position="66"/>
        <end position="85"/>
    </location>
</feature>
<accession>A0A120GQT3</accession>
<keyword evidence="4" id="KW-1003">Cell membrane</keyword>
<dbReference type="Pfam" id="PF01032">
    <property type="entry name" value="FecCD"/>
    <property type="match status" value="1"/>
</dbReference>
<feature type="transmembrane region" description="Helical" evidence="8">
    <location>
        <begin position="153"/>
        <end position="173"/>
    </location>
</feature>
<dbReference type="GO" id="GO:0033214">
    <property type="term" value="P:siderophore-iron import into cell"/>
    <property type="evidence" value="ECO:0007669"/>
    <property type="project" value="TreeGrafter"/>
</dbReference>
<organism evidence="9 10">
    <name type="scientific">Peribacillus simplex</name>
    <dbReference type="NCBI Taxonomy" id="1478"/>
    <lineage>
        <taxon>Bacteria</taxon>
        <taxon>Bacillati</taxon>
        <taxon>Bacillota</taxon>
        <taxon>Bacilli</taxon>
        <taxon>Bacillales</taxon>
        <taxon>Bacillaceae</taxon>
        <taxon>Peribacillus</taxon>
    </lineage>
</organism>
<feature type="transmembrane region" description="Helical" evidence="8">
    <location>
        <begin position="12"/>
        <end position="35"/>
    </location>
</feature>
<dbReference type="GO" id="GO:0022857">
    <property type="term" value="F:transmembrane transporter activity"/>
    <property type="evidence" value="ECO:0007669"/>
    <property type="project" value="InterPro"/>
</dbReference>
<keyword evidence="3" id="KW-0813">Transport</keyword>
<feature type="transmembrane region" description="Helical" evidence="8">
    <location>
        <begin position="97"/>
        <end position="114"/>
    </location>
</feature>
<evidence type="ECO:0000256" key="7">
    <source>
        <dbReference type="ARBA" id="ARBA00023136"/>
    </source>
</evidence>
<evidence type="ECO:0000256" key="4">
    <source>
        <dbReference type="ARBA" id="ARBA00022475"/>
    </source>
</evidence>
<proteinExistence type="inferred from homology"/>
<reference evidence="9 10" key="1">
    <citation type="submission" date="2015-11" db="EMBL/GenBank/DDBJ databases">
        <title>Genome Sequence of Bacillus simplex strain VanAntwerpen2.</title>
        <authorList>
            <person name="Couger M.B."/>
        </authorList>
    </citation>
    <scope>NUCLEOTIDE SEQUENCE [LARGE SCALE GENOMIC DNA]</scope>
    <source>
        <strain evidence="9 10">VanAntwerpen02</strain>
    </source>
</reference>
<dbReference type="GO" id="GO:0005886">
    <property type="term" value="C:plasma membrane"/>
    <property type="evidence" value="ECO:0007669"/>
    <property type="project" value="UniProtKB-SubCell"/>
</dbReference>
<feature type="transmembrane region" description="Helical" evidence="8">
    <location>
        <begin position="238"/>
        <end position="268"/>
    </location>
</feature>
<comment type="caution">
    <text evidence="9">The sequence shown here is derived from an EMBL/GenBank/DDBJ whole genome shotgun (WGS) entry which is preliminary data.</text>
</comment>
<comment type="similarity">
    <text evidence="2">Belongs to the binding-protein-dependent transport system permease family. FecCD subfamily.</text>
</comment>
<evidence type="ECO:0000256" key="3">
    <source>
        <dbReference type="ARBA" id="ARBA00022448"/>
    </source>
</evidence>
<keyword evidence="10" id="KW-1185">Reference proteome</keyword>
<dbReference type="FunFam" id="1.10.3470.10:FF:000001">
    <property type="entry name" value="Vitamin B12 ABC transporter permease BtuC"/>
    <property type="match status" value="1"/>
</dbReference>
<sequence>MEILGKNKMKVYGTAVTGVVLLMLGVLSSITVGAADIDVSMVMKSFFAMDSSKEQTIIRTIRLPRALVGALVGANLAVAGALMQAITRNSLASPQVFGVNAGASFFIVSAFVFFPTLSSVSLVCLAFAGSAVAGLLVYSFASGGGMTQVKLALAGMAVHFFLSSLTQGMIIFNEQAKDVLYWLVGSINGKTWTHVNLILPWSLSGLLIAAVFSRSVSILVLGENMAQGLGQKVQRIRILAGILVIILAGSSVAVAGPVGFVGLIVPHIARKLVGGDYRRIIPFSALFGAVLLVYADVLARFIAYPFESPVGIVTAIIGAPFFLYLARRGRNIKQ</sequence>
<dbReference type="PANTHER" id="PTHR30472">
    <property type="entry name" value="FERRIC ENTEROBACTIN TRANSPORT SYSTEM PERMEASE PROTEIN"/>
    <property type="match status" value="1"/>
</dbReference>
<protein>
    <submittedName>
        <fullName evidence="9">Iron-siderophore ABC transporter permease</fullName>
    </submittedName>
</protein>
<evidence type="ECO:0000313" key="10">
    <source>
        <dbReference type="Proteomes" id="UP000064189"/>
    </source>
</evidence>
<dbReference type="PANTHER" id="PTHR30472:SF1">
    <property type="entry name" value="FE(3+) DICITRATE TRANSPORT SYSTEM PERMEASE PROTEIN FECC-RELATED"/>
    <property type="match status" value="1"/>
</dbReference>
<evidence type="ECO:0000313" key="9">
    <source>
        <dbReference type="EMBL" id="KWW21822.1"/>
    </source>
</evidence>
<evidence type="ECO:0000256" key="1">
    <source>
        <dbReference type="ARBA" id="ARBA00004651"/>
    </source>
</evidence>
<dbReference type="SUPFAM" id="SSF81345">
    <property type="entry name" value="ABC transporter involved in vitamin B12 uptake, BtuC"/>
    <property type="match status" value="1"/>
</dbReference>
<gene>
    <name evidence="9" type="ORF">AS888_04845</name>
</gene>
<dbReference type="InterPro" id="IPR000522">
    <property type="entry name" value="ABC_transptr_permease_BtuC"/>
</dbReference>
<dbReference type="InterPro" id="IPR037294">
    <property type="entry name" value="ABC_BtuC-like"/>
</dbReference>
<feature type="transmembrane region" description="Helical" evidence="8">
    <location>
        <begin position="206"/>
        <end position="226"/>
    </location>
</feature>
<keyword evidence="7 8" id="KW-0472">Membrane</keyword>
<evidence type="ECO:0000256" key="2">
    <source>
        <dbReference type="ARBA" id="ARBA00007935"/>
    </source>
</evidence>
<dbReference type="AlphaFoldDB" id="A0A120GQT3"/>
<evidence type="ECO:0000256" key="6">
    <source>
        <dbReference type="ARBA" id="ARBA00022989"/>
    </source>
</evidence>
<comment type="subcellular location">
    <subcellularLocation>
        <location evidence="1">Cell membrane</location>
        <topology evidence="1">Multi-pass membrane protein</topology>
    </subcellularLocation>
</comment>
<dbReference type="EMBL" id="LNNH01000010">
    <property type="protein sequence ID" value="KWW21822.1"/>
    <property type="molecule type" value="Genomic_DNA"/>
</dbReference>
<dbReference type="RefSeq" id="WP_061140822.1">
    <property type="nucleotide sequence ID" value="NZ_LNNH01000010.1"/>
</dbReference>